<dbReference type="Pfam" id="PF04375">
    <property type="entry name" value="HemX"/>
    <property type="match status" value="1"/>
</dbReference>
<keyword evidence="3" id="KW-0472">Membrane</keyword>
<dbReference type="STRING" id="314283.MED297_10861"/>
<feature type="compositionally biased region" description="Acidic residues" evidence="2">
    <location>
        <begin position="360"/>
        <end position="373"/>
    </location>
</feature>
<accession>A4BAQ0</accession>
<dbReference type="RefSeq" id="WP_008041668.1">
    <property type="nucleotide sequence ID" value="NZ_CH724149.1"/>
</dbReference>
<evidence type="ECO:0000313" key="4">
    <source>
        <dbReference type="EMBL" id="EAR11006.1"/>
    </source>
</evidence>
<dbReference type="HOGENOM" id="CLU_036381_4_1_6"/>
<gene>
    <name evidence="4" type="ORF">MED297_10861</name>
</gene>
<proteinExistence type="predicted"/>
<feature type="region of interest" description="Disordered" evidence="2">
    <location>
        <begin position="353"/>
        <end position="373"/>
    </location>
</feature>
<feature type="region of interest" description="Disordered" evidence="2">
    <location>
        <begin position="1"/>
        <end position="45"/>
    </location>
</feature>
<keyword evidence="3" id="KW-1133">Transmembrane helix</keyword>
<feature type="transmembrane region" description="Helical" evidence="3">
    <location>
        <begin position="50"/>
        <end position="72"/>
    </location>
</feature>
<evidence type="ECO:0000313" key="5">
    <source>
        <dbReference type="Proteomes" id="UP000005953"/>
    </source>
</evidence>
<evidence type="ECO:0000256" key="3">
    <source>
        <dbReference type="SAM" id="Phobius"/>
    </source>
</evidence>
<reference evidence="4 5" key="1">
    <citation type="submission" date="2006-02" db="EMBL/GenBank/DDBJ databases">
        <authorList>
            <person name="Pinhassi J."/>
            <person name="Pedros-Alio C."/>
            <person name="Ferriera S."/>
            <person name="Johnson J."/>
            <person name="Kravitz S."/>
            <person name="Halpern A."/>
            <person name="Remington K."/>
            <person name="Beeson K."/>
            <person name="Tran B."/>
            <person name="Rogers Y.-H."/>
            <person name="Friedman R."/>
            <person name="Venter J.C."/>
        </authorList>
    </citation>
    <scope>NUCLEOTIDE SEQUENCE [LARGE SCALE GENOMIC DNA]</scope>
    <source>
        <strain evidence="4 5">MED297</strain>
    </source>
</reference>
<dbReference type="Proteomes" id="UP000005953">
    <property type="component" value="Unassembled WGS sequence"/>
</dbReference>
<comment type="caution">
    <text evidence="4">The sequence shown here is derived from an EMBL/GenBank/DDBJ whole genome shotgun (WGS) entry which is preliminary data.</text>
</comment>
<dbReference type="OrthoDB" id="5739852at2"/>
<dbReference type="InterPro" id="IPR007470">
    <property type="entry name" value="HemX"/>
</dbReference>
<dbReference type="EMBL" id="AAOE01000002">
    <property type="protein sequence ID" value="EAR11006.1"/>
    <property type="molecule type" value="Genomic_DNA"/>
</dbReference>
<keyword evidence="1" id="KW-0175">Coiled coil</keyword>
<protein>
    <submittedName>
        <fullName evidence="4">Uncharacterized enzyme of heme biosynthesis</fullName>
    </submittedName>
</protein>
<feature type="compositionally biased region" description="Basic and acidic residues" evidence="2">
    <location>
        <begin position="9"/>
        <end position="23"/>
    </location>
</feature>
<name>A4BAQ0_9GAMM</name>
<dbReference type="PANTHER" id="PTHR38043">
    <property type="entry name" value="PROTEIN HEMX"/>
    <property type="match status" value="1"/>
</dbReference>
<dbReference type="PANTHER" id="PTHR38043:SF1">
    <property type="entry name" value="PROTEIN HEMX"/>
    <property type="match status" value="1"/>
</dbReference>
<dbReference type="AlphaFoldDB" id="A4BAQ0"/>
<keyword evidence="5" id="KW-1185">Reference proteome</keyword>
<evidence type="ECO:0000256" key="1">
    <source>
        <dbReference type="SAM" id="Coils"/>
    </source>
</evidence>
<organism evidence="4 5">
    <name type="scientific">Reinekea blandensis MED297</name>
    <dbReference type="NCBI Taxonomy" id="314283"/>
    <lineage>
        <taxon>Bacteria</taxon>
        <taxon>Pseudomonadati</taxon>
        <taxon>Pseudomonadota</taxon>
        <taxon>Gammaproteobacteria</taxon>
        <taxon>Oceanospirillales</taxon>
        <taxon>Saccharospirillaceae</taxon>
        <taxon>Reinekea</taxon>
    </lineage>
</organism>
<sequence length="373" mass="40931">MAENSTSVTEKKEKPASQPEKTETTGSKSSPAQKARPAPAKSTVKRGRTAGILALMLLVVLAGIAGGGYWGWQWLQQSLSALDQQNQQLARELETATAQLRQFESMAERTDDQWRSAIDDLETLVVESAQRWNAQSDRTENRWPLEEALTLTRLAAQRLQLDADAGIAVRMLQSADVILAQMDQAAVLPLRRQLAQDILALQSTVSADVNGIFFKLDAVSDQVRELSWAPKPQTQEPVPDSADPASGFWHGLKNVVVISRLDVPMAAPALQSDFERWRQHTLMLIEQTQLALLAGNQRLYDTALQQTVEQIEQMQSQVRLNGIQATLAEVTGAVLNPQWPDIDASIEAIEDYLAGPADDSAQDEAATAEEGSE</sequence>
<keyword evidence="3" id="KW-0812">Transmembrane</keyword>
<evidence type="ECO:0000256" key="2">
    <source>
        <dbReference type="SAM" id="MobiDB-lite"/>
    </source>
</evidence>
<feature type="coiled-coil region" evidence="1">
    <location>
        <begin position="79"/>
        <end position="113"/>
    </location>
</feature>